<accession>J2K7R4</accession>
<evidence type="ECO:0000259" key="3">
    <source>
        <dbReference type="Pfam" id="PF14016"/>
    </source>
</evidence>
<feature type="compositionally biased region" description="Low complexity" evidence="1">
    <location>
        <begin position="37"/>
        <end position="55"/>
    </location>
</feature>
<keyword evidence="4" id="KW-0808">Transferase</keyword>
<feature type="domain" description="DUF4232" evidence="3">
    <location>
        <begin position="94"/>
        <end position="220"/>
    </location>
</feature>
<dbReference type="Pfam" id="PF14016">
    <property type="entry name" value="DUF4232"/>
    <property type="match status" value="1"/>
</dbReference>
<dbReference type="GO" id="GO:0004674">
    <property type="term" value="F:protein serine/threonine kinase activity"/>
    <property type="evidence" value="ECO:0007669"/>
    <property type="project" value="UniProtKB-KW"/>
</dbReference>
<dbReference type="AlphaFoldDB" id="J2K7R4"/>
<feature type="signal peptide" evidence="2">
    <location>
        <begin position="1"/>
        <end position="27"/>
    </location>
</feature>
<name>J2K7R4_9ACTN</name>
<keyword evidence="4" id="KW-0723">Serine/threonine-protein kinase</keyword>
<feature type="chain" id="PRO_5038329552" evidence="2">
    <location>
        <begin position="28"/>
        <end position="226"/>
    </location>
</feature>
<proteinExistence type="predicted"/>
<dbReference type="KEGG" id="sauh:SU9_030355"/>
<evidence type="ECO:0000313" key="6">
    <source>
        <dbReference type="Proteomes" id="UP000009036"/>
    </source>
</evidence>
<dbReference type="EMBL" id="AJGV01000009">
    <property type="protein sequence ID" value="EJJ08868.1"/>
    <property type="molecule type" value="Genomic_DNA"/>
</dbReference>
<dbReference type="Proteomes" id="UP000009036">
    <property type="component" value="Chromosome"/>
</dbReference>
<evidence type="ECO:0000313" key="5">
    <source>
        <dbReference type="EMBL" id="QTZ95224.1"/>
    </source>
</evidence>
<dbReference type="EMBL" id="CP072931">
    <property type="protein sequence ID" value="QTZ95224.1"/>
    <property type="molecule type" value="Genomic_DNA"/>
</dbReference>
<gene>
    <name evidence="4" type="ORF">SU9_01195</name>
    <name evidence="5" type="ORF">SU9_030355</name>
</gene>
<dbReference type="HOGENOM" id="CLU_079632_2_0_11"/>
<dbReference type="STRING" id="1160718.SU9_01195"/>
<reference evidence="5" key="2">
    <citation type="submission" date="2021-04" db="EMBL/GenBank/DDBJ databases">
        <authorList>
            <person name="Wen M.-L."/>
            <person name="Han X.-L."/>
            <person name="Xiong J."/>
        </authorList>
    </citation>
    <scope>NUCLEOTIDE SEQUENCE</scope>
    <source>
        <strain evidence="5">AGR0001</strain>
    </source>
</reference>
<dbReference type="PATRIC" id="fig|1160718.3.peg.243"/>
<sequence>MSPQPSPRRVRNLAAALLALTAAAALTACQDGKPDSAKSPSSAASDGSSSSAASGANGGGTGTGSQSAGGSANTSGQPTAARGAASTDHSSNRCTAASLRMSLGQPDQGAGNIRYALTFTNSGKASCTLRGFPGVSLLAKDGQAVGKPATREGAAGAAVTLAPGKSAHAVLHTITKGMKGSGCWPAGASVQAFPPGSKESMTARASGLQVCGDEFSVTALAPGAAA</sequence>
<keyword evidence="4" id="KW-0418">Kinase</keyword>
<dbReference type="eggNOG" id="COG0515">
    <property type="taxonomic scope" value="Bacteria"/>
</dbReference>
<evidence type="ECO:0000313" key="4">
    <source>
        <dbReference type="EMBL" id="EJJ08868.1"/>
    </source>
</evidence>
<keyword evidence="6" id="KW-1185">Reference proteome</keyword>
<evidence type="ECO:0000256" key="2">
    <source>
        <dbReference type="SAM" id="SignalP"/>
    </source>
</evidence>
<dbReference type="InterPro" id="IPR025326">
    <property type="entry name" value="DUF4232"/>
</dbReference>
<dbReference type="OrthoDB" id="3400969at2"/>
<feature type="compositionally biased region" description="Low complexity" evidence="1">
    <location>
        <begin position="64"/>
        <end position="77"/>
    </location>
</feature>
<dbReference type="RefSeq" id="WP_006601826.1">
    <property type="nucleotide sequence ID" value="NZ_CP072931.1"/>
</dbReference>
<feature type="region of interest" description="Disordered" evidence="1">
    <location>
        <begin position="30"/>
        <end position="93"/>
    </location>
</feature>
<keyword evidence="2" id="KW-0732">Signal</keyword>
<organism evidence="4">
    <name type="scientific">Streptomyces auratus AGR0001</name>
    <dbReference type="NCBI Taxonomy" id="1160718"/>
    <lineage>
        <taxon>Bacteria</taxon>
        <taxon>Bacillati</taxon>
        <taxon>Actinomycetota</taxon>
        <taxon>Actinomycetes</taxon>
        <taxon>Kitasatosporales</taxon>
        <taxon>Streptomycetaceae</taxon>
        <taxon>Streptomyces</taxon>
    </lineage>
</organism>
<protein>
    <submittedName>
        <fullName evidence="5">DUF4232 domain-containing protein</fullName>
    </submittedName>
    <submittedName>
        <fullName evidence="4">Serine/threonine protein kinase</fullName>
    </submittedName>
</protein>
<evidence type="ECO:0000256" key="1">
    <source>
        <dbReference type="SAM" id="MobiDB-lite"/>
    </source>
</evidence>
<reference evidence="4" key="1">
    <citation type="journal article" date="2012" name="J. Bacteriol.">
        <title>Genome Sequence of Streptomyces auratus Strain AGR0001, a Phoslactomycin-Producing Actinomycete.</title>
        <authorList>
            <person name="Han X."/>
            <person name="Li M."/>
            <person name="Ding Z."/>
            <person name="Zhao J."/>
            <person name="Ji K."/>
            <person name="Wen M."/>
            <person name="Lu T."/>
        </authorList>
    </citation>
    <scope>NUCLEOTIDE SEQUENCE [LARGE SCALE GENOMIC DNA]</scope>
    <source>
        <strain evidence="4">AGR0001</strain>
    </source>
</reference>